<sequence length="402" mass="44271">MNSSFPQMSYWLIAIVILLALNVAATRHVRAHADEHGAQKLLFTIAIWLLPFMGAFSAYVNVRAPRPQGAPAAPAASPGATPIPEKIAGPQGNDFPVLAHMFLANNVPMMDWKALSDWAAEHFDAAAAKVAIEQGRRIWLMHLREATGPHARLVETQDALILTSMEPAVAAALAEYVSTTRQRILKVLKGIAQLPAGEKTILIVMDSEEDYYQYVANFYPEDGEFAMSGGMFIDAGCPHFLTVRNELSAVEPVIAHEMTHLSLSRLNLPKWLDEGIAVNTERRVAGFRGQLYTPRELHAKHLGFWNAGMIQQFWSGESFDRTDDGNLLSYDLGRIIVEQMGKQWDGFVRFVNTAQREDGGAAAAHEAFGADLGEVASVLLEDMGDEDWSPDPAQWYSAQAVT</sequence>
<keyword evidence="1" id="KW-1133">Transmembrane helix</keyword>
<feature type="transmembrane region" description="Helical" evidence="1">
    <location>
        <begin position="41"/>
        <end position="60"/>
    </location>
</feature>
<dbReference type="Proteomes" id="UP001331561">
    <property type="component" value="Unassembled WGS sequence"/>
</dbReference>
<protein>
    <recommendedName>
        <fullName evidence="4">Peptidase MA superfamily protein</fullName>
    </recommendedName>
</protein>
<gene>
    <name evidence="2" type="ORF">VVD49_12700</name>
</gene>
<evidence type="ECO:0000313" key="2">
    <source>
        <dbReference type="EMBL" id="MEC5386588.1"/>
    </source>
</evidence>
<evidence type="ECO:0000256" key="1">
    <source>
        <dbReference type="SAM" id="Phobius"/>
    </source>
</evidence>
<reference evidence="2 3" key="1">
    <citation type="submission" date="2024-01" db="EMBL/GenBank/DDBJ databases">
        <title>Uliginosibacterium soil sp. nov.</title>
        <authorList>
            <person name="Lv Y."/>
        </authorList>
    </citation>
    <scope>NUCLEOTIDE SEQUENCE [LARGE SCALE GENOMIC DNA]</scope>
    <source>
        <strain evidence="2 3">H3</strain>
    </source>
</reference>
<dbReference type="EMBL" id="JAYXHS010000002">
    <property type="protein sequence ID" value="MEC5386588.1"/>
    <property type="molecule type" value="Genomic_DNA"/>
</dbReference>
<proteinExistence type="predicted"/>
<evidence type="ECO:0000313" key="3">
    <source>
        <dbReference type="Proteomes" id="UP001331561"/>
    </source>
</evidence>
<keyword evidence="1" id="KW-0472">Membrane</keyword>
<organism evidence="2 3">
    <name type="scientific">Uliginosibacterium silvisoli</name>
    <dbReference type="NCBI Taxonomy" id="3114758"/>
    <lineage>
        <taxon>Bacteria</taxon>
        <taxon>Pseudomonadati</taxon>
        <taxon>Pseudomonadota</taxon>
        <taxon>Betaproteobacteria</taxon>
        <taxon>Rhodocyclales</taxon>
        <taxon>Zoogloeaceae</taxon>
        <taxon>Uliginosibacterium</taxon>
    </lineage>
</organism>
<comment type="caution">
    <text evidence="2">The sequence shown here is derived from an EMBL/GenBank/DDBJ whole genome shotgun (WGS) entry which is preliminary data.</text>
</comment>
<name>A0ABU6K468_9RHOO</name>
<accession>A0ABU6K468</accession>
<keyword evidence="3" id="KW-1185">Reference proteome</keyword>
<keyword evidence="1" id="KW-0812">Transmembrane</keyword>
<dbReference type="RefSeq" id="WP_327599548.1">
    <property type="nucleotide sequence ID" value="NZ_JAYXHS010000002.1"/>
</dbReference>
<evidence type="ECO:0008006" key="4">
    <source>
        <dbReference type="Google" id="ProtNLM"/>
    </source>
</evidence>